<sequence length="99" mass="11278">MSTCHIQQQSIFSMVLVLPSFLVIVNYIIVNTIKLSNNRLLLSCILSTSNSCLEPPYNLETITLIVLHSSSARFIIIYIKDLLKIIRRSSRTPIPNYPE</sequence>
<dbReference type="Pfam" id="PF04807">
    <property type="entry name" value="Gemini_AC4_5"/>
    <property type="match status" value="1"/>
</dbReference>
<keyword evidence="1" id="KW-0472">Membrane</keyword>
<accession>A4ZHW4</accession>
<keyword evidence="1" id="KW-1133">Transmembrane helix</keyword>
<name>A4ZHW4_9GEMI</name>
<organism evidence="3">
    <name type="scientific">Tomato yellow leaf curl Thailand virus</name>
    <dbReference type="NCBI Taxonomy" id="85752"/>
    <lineage>
        <taxon>Viruses</taxon>
        <taxon>Monodnaviria</taxon>
        <taxon>Shotokuvirae</taxon>
        <taxon>Cressdnaviricota</taxon>
        <taxon>Repensiviricetes</taxon>
        <taxon>Geplafuvirales</taxon>
        <taxon>Geminiviridae</taxon>
        <taxon>Begomovirus</taxon>
        <taxon>Begomovirus solanumflavusthailandense</taxon>
    </lineage>
</organism>
<keyword evidence="1" id="KW-0812">Transmembrane</keyword>
<reference evidence="3" key="1">
    <citation type="journal article" date="2007" name="Arch. Virol.">
        <title>Application of Phi29 DNA polymerase in identification and full-length clone inoculation of tomato yellow leaf curl Thailand virus and tobacco leaf curl Thailand virus.</title>
        <authorList>
            <person name="Knierim D."/>
            <person name="Maiss E."/>
        </authorList>
    </citation>
    <scope>NUCLEOTIDE SEQUENCE</scope>
    <source>
        <strain evidence="3">AIT</strain>
    </source>
</reference>
<protein>
    <submittedName>
        <fullName evidence="3">AC5</fullName>
    </submittedName>
</protein>
<feature type="transmembrane region" description="Helical" evidence="1">
    <location>
        <begin position="12"/>
        <end position="30"/>
    </location>
</feature>
<feature type="domain" description="Geminivirus AC4/5 conserved" evidence="2">
    <location>
        <begin position="65"/>
        <end position="96"/>
    </location>
</feature>
<dbReference type="InterPro" id="IPR006892">
    <property type="entry name" value="Gemini_AC4_5_cons_dom_1"/>
</dbReference>
<evidence type="ECO:0000313" key="3">
    <source>
        <dbReference type="EMBL" id="ABL73908.1"/>
    </source>
</evidence>
<dbReference type="EMBL" id="DQ871222">
    <property type="protein sequence ID" value="ABL73908.1"/>
    <property type="molecule type" value="Genomic_DNA"/>
</dbReference>
<evidence type="ECO:0000259" key="2">
    <source>
        <dbReference type="Pfam" id="PF04807"/>
    </source>
</evidence>
<proteinExistence type="predicted"/>
<evidence type="ECO:0000256" key="1">
    <source>
        <dbReference type="SAM" id="Phobius"/>
    </source>
</evidence>